<evidence type="ECO:0000256" key="2">
    <source>
        <dbReference type="ARBA" id="ARBA00017562"/>
    </source>
</evidence>
<keyword evidence="4" id="KW-0275">Fatty acid biosynthesis</keyword>
<feature type="domain" description="Lipoyl-binding" evidence="5">
    <location>
        <begin position="86"/>
        <end position="162"/>
    </location>
</feature>
<comment type="function">
    <text evidence="1 4">This protein is a component of the acetyl coenzyme A carboxylase complex; first, biotin carboxylase catalyzes the carboxylation of the carrier protein and then the transcarboxylase transfers the carboxyl group to form malonyl-CoA.</text>
</comment>
<comment type="caution">
    <text evidence="6">The sequence shown here is derived from an EMBL/GenBank/DDBJ whole genome shotgun (WGS) entry which is preliminary data.</text>
</comment>
<dbReference type="CDD" id="cd06850">
    <property type="entry name" value="biotinyl_domain"/>
    <property type="match status" value="1"/>
</dbReference>
<keyword evidence="4" id="KW-0276">Fatty acid metabolism</keyword>
<keyword evidence="4" id="KW-0443">Lipid metabolism</keyword>
<proteinExistence type="predicted"/>
<dbReference type="PANTHER" id="PTHR45266:SF3">
    <property type="entry name" value="OXALOACETATE DECARBOXYLASE ALPHA CHAIN"/>
    <property type="match status" value="1"/>
</dbReference>
<evidence type="ECO:0000256" key="4">
    <source>
        <dbReference type="RuleBase" id="RU364072"/>
    </source>
</evidence>
<accession>A0A139SJ57</accession>
<evidence type="ECO:0000313" key="7">
    <source>
        <dbReference type="Proteomes" id="UP000070058"/>
    </source>
</evidence>
<sequence length="164" mass="17398">MDIKQIKQIIDLIKRSELTEFAIEEKDFKLKICREGTGAGTSFTLPSQVLAAPGAALPLAEAAAPVAASAAAATAAPAAPEVEENVTYIKSPMVGTFYHASSPDSAPFVQDGSKVTETTIVCIIEAMKIMNEIQAETKGTIIETLVENGQPVEYGQQLFKVKQG</sequence>
<evidence type="ECO:0000256" key="1">
    <source>
        <dbReference type="ARBA" id="ARBA00003761"/>
    </source>
</evidence>
<dbReference type="EMBL" id="LSZQ01000061">
    <property type="protein sequence ID" value="KXU34510.1"/>
    <property type="molecule type" value="Genomic_DNA"/>
</dbReference>
<dbReference type="GO" id="GO:0003989">
    <property type="term" value="F:acetyl-CoA carboxylase activity"/>
    <property type="evidence" value="ECO:0007669"/>
    <property type="project" value="InterPro"/>
</dbReference>
<dbReference type="STRING" id="1548207.AXK11_08230"/>
<dbReference type="PROSITE" id="PS50968">
    <property type="entry name" value="BIOTINYL_LIPOYL"/>
    <property type="match status" value="1"/>
</dbReference>
<protein>
    <recommendedName>
        <fullName evidence="2 4">Biotin carboxyl carrier protein of acetyl-CoA carboxylase</fullName>
    </recommendedName>
</protein>
<dbReference type="GO" id="GO:0006633">
    <property type="term" value="P:fatty acid biosynthetic process"/>
    <property type="evidence" value="ECO:0007669"/>
    <property type="project" value="UniProtKB-UniPathway"/>
</dbReference>
<keyword evidence="3 4" id="KW-0092">Biotin</keyword>
<dbReference type="GO" id="GO:0009317">
    <property type="term" value="C:acetyl-CoA carboxylase complex"/>
    <property type="evidence" value="ECO:0007669"/>
    <property type="project" value="InterPro"/>
</dbReference>
<gene>
    <name evidence="6" type="ORF">AXK11_08230</name>
</gene>
<dbReference type="Pfam" id="PF00364">
    <property type="entry name" value="Biotin_lipoyl"/>
    <property type="match status" value="1"/>
</dbReference>
<dbReference type="UniPathway" id="UPA00094"/>
<dbReference type="PANTHER" id="PTHR45266">
    <property type="entry name" value="OXALOACETATE DECARBOXYLASE ALPHA CHAIN"/>
    <property type="match status" value="1"/>
</dbReference>
<name>A0A139SJ57_9BACT</name>
<dbReference type="InterPro" id="IPR000089">
    <property type="entry name" value="Biotin_lipoyl"/>
</dbReference>
<organism evidence="6 7">
    <name type="scientific">Cephaloticoccus primus</name>
    <dbReference type="NCBI Taxonomy" id="1548207"/>
    <lineage>
        <taxon>Bacteria</taxon>
        <taxon>Pseudomonadati</taxon>
        <taxon>Verrucomicrobiota</taxon>
        <taxon>Opitutia</taxon>
        <taxon>Opitutales</taxon>
        <taxon>Opitutaceae</taxon>
        <taxon>Cephaloticoccus</taxon>
    </lineage>
</organism>
<dbReference type="SUPFAM" id="SSF51230">
    <property type="entry name" value="Single hybrid motif"/>
    <property type="match status" value="1"/>
</dbReference>
<evidence type="ECO:0000259" key="5">
    <source>
        <dbReference type="PROSITE" id="PS50968"/>
    </source>
</evidence>
<evidence type="ECO:0000313" key="6">
    <source>
        <dbReference type="EMBL" id="KXU34510.1"/>
    </source>
</evidence>
<dbReference type="PRINTS" id="PR01071">
    <property type="entry name" value="ACOABIOTINCC"/>
</dbReference>
<evidence type="ECO:0000256" key="3">
    <source>
        <dbReference type="ARBA" id="ARBA00023267"/>
    </source>
</evidence>
<reference evidence="7" key="1">
    <citation type="submission" date="2016-02" db="EMBL/GenBank/DDBJ databases">
        <authorList>
            <person name="Sanders J.G."/>
            <person name="Lin J.Y."/>
            <person name="Wertz J.T."/>
            <person name="Russell J.A."/>
            <person name="Moreau C.S."/>
            <person name="Powell S."/>
        </authorList>
    </citation>
    <scope>NUCLEOTIDE SEQUENCE [LARGE SCALE GENOMIC DNA]</scope>
    <source>
        <strain evidence="7">CAG34</strain>
    </source>
</reference>
<dbReference type="Gene3D" id="2.40.50.100">
    <property type="match status" value="1"/>
</dbReference>
<dbReference type="NCBIfam" id="TIGR00531">
    <property type="entry name" value="BCCP"/>
    <property type="match status" value="1"/>
</dbReference>
<comment type="pathway">
    <text evidence="4">Lipid metabolism; fatty acid biosynthesis.</text>
</comment>
<dbReference type="OrthoDB" id="9811735at2"/>
<dbReference type="InterPro" id="IPR050709">
    <property type="entry name" value="Biotin_Carboxyl_Carrier/Decarb"/>
</dbReference>
<dbReference type="Proteomes" id="UP000070058">
    <property type="component" value="Unassembled WGS sequence"/>
</dbReference>
<dbReference type="AlphaFoldDB" id="A0A139SJ57"/>
<dbReference type="InterPro" id="IPR001249">
    <property type="entry name" value="AcCoA_biotinCC"/>
</dbReference>
<dbReference type="RefSeq" id="WP_068631114.1">
    <property type="nucleotide sequence ID" value="NZ_LSZQ01000061.1"/>
</dbReference>
<dbReference type="InterPro" id="IPR011053">
    <property type="entry name" value="Single_hybrid_motif"/>
</dbReference>
<keyword evidence="4" id="KW-0444">Lipid biosynthesis</keyword>
<keyword evidence="7" id="KW-1185">Reference proteome</keyword>